<dbReference type="EMBL" id="JAKKPZ010000006">
    <property type="protein sequence ID" value="KAI1719925.1"/>
    <property type="molecule type" value="Genomic_DNA"/>
</dbReference>
<dbReference type="AlphaFoldDB" id="A0AAD4NBZ8"/>
<protein>
    <submittedName>
        <fullName evidence="2">Uncharacterized protein</fullName>
    </submittedName>
</protein>
<comment type="caution">
    <text evidence="2">The sequence shown here is derived from an EMBL/GenBank/DDBJ whole genome shotgun (WGS) entry which is preliminary data.</text>
</comment>
<feature type="compositionally biased region" description="Polar residues" evidence="1">
    <location>
        <begin position="251"/>
        <end position="260"/>
    </location>
</feature>
<dbReference type="Proteomes" id="UP001201812">
    <property type="component" value="Unassembled WGS sequence"/>
</dbReference>
<accession>A0AAD4NBZ8</accession>
<evidence type="ECO:0000256" key="1">
    <source>
        <dbReference type="SAM" id="MobiDB-lite"/>
    </source>
</evidence>
<name>A0AAD4NBZ8_9BILA</name>
<gene>
    <name evidence="2" type="ORF">DdX_05285</name>
</gene>
<reference evidence="2" key="1">
    <citation type="submission" date="2022-01" db="EMBL/GenBank/DDBJ databases">
        <title>Genome Sequence Resource for Two Populations of Ditylenchus destructor, the Migratory Endoparasitic Phytonematode.</title>
        <authorList>
            <person name="Zhang H."/>
            <person name="Lin R."/>
            <person name="Xie B."/>
        </authorList>
    </citation>
    <scope>NUCLEOTIDE SEQUENCE</scope>
    <source>
        <strain evidence="2">BazhouSP</strain>
    </source>
</reference>
<evidence type="ECO:0000313" key="3">
    <source>
        <dbReference type="Proteomes" id="UP001201812"/>
    </source>
</evidence>
<organism evidence="2 3">
    <name type="scientific">Ditylenchus destructor</name>
    <dbReference type="NCBI Taxonomy" id="166010"/>
    <lineage>
        <taxon>Eukaryota</taxon>
        <taxon>Metazoa</taxon>
        <taxon>Ecdysozoa</taxon>
        <taxon>Nematoda</taxon>
        <taxon>Chromadorea</taxon>
        <taxon>Rhabditida</taxon>
        <taxon>Tylenchina</taxon>
        <taxon>Tylenchomorpha</taxon>
        <taxon>Sphaerularioidea</taxon>
        <taxon>Anguinidae</taxon>
        <taxon>Anguininae</taxon>
        <taxon>Ditylenchus</taxon>
    </lineage>
</organism>
<sequence length="834" mass="94171">MSQVPSEANVEVLLYFIADESGKQNADETASVAKSQSPRQFATFIFTHFGKHIKSEAIQIRKYSKKFDRYITVKVSHLDFLEDGAIFEVHEKKTVNGIDKSTIYFRASITIPPPLIKDGPGDVAESLPNSPVSKRPCKLNTSAANPVFKPETIPKYASYEKNNVSTISPLSSIKFETVPSVKMNSVTAPLNIQPAMSEKQAAKRSFKPPPPKSFFCRTVHVNKNFSLPEIQLNLTKHKRRHSSYAKPVKQVPSNGKPQKIQNISPGSVCTNYQCPPEQDLSAIHYDKKNVLNMLDELYGYANHGGDKREECSNSSRPLTCGTPVDTVVEARNMEQSANITPKVAVTDHFSPARHNPHPLMATEQSASDKDPVVQMLNKCRYERSYTKHIEYVSRIISMFKNAGLDIATEIKTNFQERIHMQRDRTTSRYDIDFADHFEDLWSYGILLYSQRSTNPVIFKNYSFLGQFDLRNIDTESRCFKALQMIGACCTAGNVTVIDKLVTNIMRPEELESHKIATKRGGTKIISCGDDYTIVTCGSSIPLVGGLSNAIALCILMHSYFALPFSSDCEDLLLIMCVLMGLPLPSSRDLTEKQTDFVLGAFDIIHKTKGLVSAEKMREWKWIPGLVFNHVSQGVQSESTSPSPCESSSSCLSPSLQSSPGHSLSSQVSAAKHVPHSMPYFAQNGNLEDHSLVQPIRKMWENRIRENQVNSYNTTTFNSRPKSYGFGFPKWRATDSRMPEHRMQRLSDIERIAEIDKQQFRLNQKAHNNTQMHWKPQPLQLEAHQRQRWYDPNQIRSAVSYESVGNTRIARQLFENGGIQTLDIRRTYYYPPSSN</sequence>
<proteinExistence type="predicted"/>
<feature type="region of interest" description="Disordered" evidence="1">
    <location>
        <begin position="637"/>
        <end position="668"/>
    </location>
</feature>
<feature type="region of interest" description="Disordered" evidence="1">
    <location>
        <begin position="238"/>
        <end position="260"/>
    </location>
</feature>
<keyword evidence="3" id="KW-1185">Reference proteome</keyword>
<evidence type="ECO:0000313" key="2">
    <source>
        <dbReference type="EMBL" id="KAI1719925.1"/>
    </source>
</evidence>